<evidence type="ECO:0000313" key="3">
    <source>
        <dbReference type="Proteomes" id="UP000530060"/>
    </source>
</evidence>
<protein>
    <submittedName>
        <fullName evidence="2">Dihydrodipicolinate reductase</fullName>
    </submittedName>
</protein>
<dbReference type="EMBL" id="CAIJDP010000084">
    <property type="protein sequence ID" value="CAD0007878.1"/>
    <property type="molecule type" value="Genomic_DNA"/>
</dbReference>
<dbReference type="GO" id="GO:0009089">
    <property type="term" value="P:lysine biosynthetic process via diaminopimelate"/>
    <property type="evidence" value="ECO:0007669"/>
    <property type="project" value="InterPro"/>
</dbReference>
<dbReference type="Proteomes" id="UP000530060">
    <property type="component" value="Unassembled WGS sequence"/>
</dbReference>
<gene>
    <name evidence="2" type="ORF">FLAT13_04096</name>
</gene>
<dbReference type="Pfam" id="PF05173">
    <property type="entry name" value="DapB_C"/>
    <property type="match status" value="1"/>
</dbReference>
<name>A0A6V6Z7W7_9FLAO</name>
<organism evidence="2 3">
    <name type="scientific">Flavobacterium salmonis</name>
    <dbReference type="NCBI Taxonomy" id="2654844"/>
    <lineage>
        <taxon>Bacteria</taxon>
        <taxon>Pseudomonadati</taxon>
        <taxon>Bacteroidota</taxon>
        <taxon>Flavobacteriia</taxon>
        <taxon>Flavobacteriales</taxon>
        <taxon>Flavobacteriaceae</taxon>
        <taxon>Flavobacterium</taxon>
    </lineage>
</organism>
<dbReference type="InterPro" id="IPR022663">
    <property type="entry name" value="DapB_C"/>
</dbReference>
<comment type="caution">
    <text evidence="2">The sequence shown here is derived from an EMBL/GenBank/DDBJ whole genome shotgun (WGS) entry which is preliminary data.</text>
</comment>
<dbReference type="GO" id="GO:0008839">
    <property type="term" value="F:4-hydroxy-tetrahydrodipicolinate reductase"/>
    <property type="evidence" value="ECO:0007669"/>
    <property type="project" value="InterPro"/>
</dbReference>
<proteinExistence type="predicted"/>
<sequence>MDIEIIEEHFKGKDGISGTALKIAEALEVEKDEINSVRVGGIVGKHEVVFGFPFQTVRLVHESISREAFGSGVIFVAENLRDKKEGLFNFEDILTPYFAV</sequence>
<dbReference type="SUPFAM" id="SSF55347">
    <property type="entry name" value="Glyceraldehyde-3-phosphate dehydrogenase-like, C-terminal domain"/>
    <property type="match status" value="1"/>
</dbReference>
<keyword evidence="3" id="KW-1185">Reference proteome</keyword>
<evidence type="ECO:0000259" key="1">
    <source>
        <dbReference type="Pfam" id="PF05173"/>
    </source>
</evidence>
<dbReference type="AlphaFoldDB" id="A0A6V6Z7W7"/>
<feature type="domain" description="Dihydrodipicolinate reductase C-terminal" evidence="1">
    <location>
        <begin position="1"/>
        <end position="94"/>
    </location>
</feature>
<evidence type="ECO:0000313" key="2">
    <source>
        <dbReference type="EMBL" id="CAD0007878.1"/>
    </source>
</evidence>
<accession>A0A6V6Z7W7</accession>
<dbReference type="Gene3D" id="3.30.360.10">
    <property type="entry name" value="Dihydrodipicolinate Reductase, domain 2"/>
    <property type="match status" value="1"/>
</dbReference>
<reference evidence="2 3" key="1">
    <citation type="submission" date="2020-06" db="EMBL/GenBank/DDBJ databases">
        <authorList>
            <person name="Criscuolo A."/>
        </authorList>
    </citation>
    <scope>NUCLEOTIDE SEQUENCE [LARGE SCALE GENOMIC DNA]</scope>
    <source>
        <strain evidence="3">CIP 111411</strain>
    </source>
</reference>